<evidence type="ECO:0000313" key="1">
    <source>
        <dbReference type="EMBL" id="OEH46517.1"/>
    </source>
</evidence>
<keyword evidence="2" id="KW-1185">Reference proteome</keyword>
<gene>
    <name evidence="1" type="ORF">lpari_02458</name>
</gene>
<reference evidence="1 2" key="1">
    <citation type="submission" date="2016-02" db="EMBL/GenBank/DDBJ databases">
        <title>Secondary metabolites in Legionella.</title>
        <authorList>
            <person name="Tobias N.J."/>
            <person name="Bode H.B."/>
        </authorList>
    </citation>
    <scope>NUCLEOTIDE SEQUENCE [LARGE SCALE GENOMIC DNA]</scope>
    <source>
        <strain evidence="1 2">DSM 19216</strain>
    </source>
</reference>
<protein>
    <submittedName>
        <fullName evidence="1">Uncharacterized protein</fullName>
    </submittedName>
</protein>
<evidence type="ECO:0000313" key="2">
    <source>
        <dbReference type="Proteomes" id="UP000095229"/>
    </source>
</evidence>
<dbReference type="AlphaFoldDB" id="A0A1E5JPP4"/>
<dbReference type="EMBL" id="LSOG01000066">
    <property type="protein sequence ID" value="OEH46517.1"/>
    <property type="molecule type" value="Genomic_DNA"/>
</dbReference>
<comment type="caution">
    <text evidence="1">The sequence shown here is derived from an EMBL/GenBank/DDBJ whole genome shotgun (WGS) entry which is preliminary data.</text>
</comment>
<organism evidence="1 2">
    <name type="scientific">Legionella parisiensis</name>
    <dbReference type="NCBI Taxonomy" id="45071"/>
    <lineage>
        <taxon>Bacteria</taxon>
        <taxon>Pseudomonadati</taxon>
        <taxon>Pseudomonadota</taxon>
        <taxon>Gammaproteobacteria</taxon>
        <taxon>Legionellales</taxon>
        <taxon>Legionellaceae</taxon>
        <taxon>Legionella</taxon>
    </lineage>
</organism>
<accession>A0A1E5JPP4</accession>
<proteinExistence type="predicted"/>
<sequence>MGHPISFIQLKLELILSLKNSLNKQTSLNI</sequence>
<dbReference type="Proteomes" id="UP000095229">
    <property type="component" value="Unassembled WGS sequence"/>
</dbReference>
<name>A0A1E5JPP4_9GAMM</name>